<proteinExistence type="predicted"/>
<dbReference type="Gene3D" id="3.30.40.10">
    <property type="entry name" value="Zinc/RING finger domain, C3HC4 (zinc finger)"/>
    <property type="match status" value="1"/>
</dbReference>
<keyword evidence="2 4" id="KW-0863">Zinc-finger</keyword>
<feature type="domain" description="RING-type" evidence="6">
    <location>
        <begin position="18"/>
        <end position="65"/>
    </location>
</feature>
<evidence type="ECO:0008006" key="10">
    <source>
        <dbReference type="Google" id="ProtNLM"/>
    </source>
</evidence>
<dbReference type="PANTHER" id="PTHR23012">
    <property type="entry name" value="RING/FYVE/PHD ZINC FINGER DOMAIN-CONTAINING"/>
    <property type="match status" value="1"/>
</dbReference>
<feature type="domain" description="RING-CH-type" evidence="7">
    <location>
        <begin position="10"/>
        <end position="72"/>
    </location>
</feature>
<dbReference type="GO" id="GO:0016567">
    <property type="term" value="P:protein ubiquitination"/>
    <property type="evidence" value="ECO:0007669"/>
    <property type="project" value="TreeGrafter"/>
</dbReference>
<evidence type="ECO:0000313" key="9">
    <source>
        <dbReference type="Proteomes" id="UP001327560"/>
    </source>
</evidence>
<dbReference type="PANTHER" id="PTHR23012:SF180">
    <property type="entry name" value="RING_FYVE_PHD ZINC FINGER SUPERFAMILY PROTEIN"/>
    <property type="match status" value="1"/>
</dbReference>
<protein>
    <recommendedName>
        <fullName evidence="10">RING-CH-type domain-containing protein</fullName>
    </recommendedName>
</protein>
<keyword evidence="9" id="KW-1185">Reference proteome</keyword>
<dbReference type="InterPro" id="IPR013083">
    <property type="entry name" value="Znf_RING/FYVE/PHD"/>
</dbReference>
<dbReference type="AlphaFoldDB" id="A0AAQ3K3F3"/>
<evidence type="ECO:0000256" key="5">
    <source>
        <dbReference type="SAM" id="Phobius"/>
    </source>
</evidence>
<dbReference type="SMART" id="SM00744">
    <property type="entry name" value="RINGv"/>
    <property type="match status" value="1"/>
</dbReference>
<accession>A0AAQ3K3F3</accession>
<dbReference type="PROSITE" id="PS51292">
    <property type="entry name" value="ZF_RING_CH"/>
    <property type="match status" value="1"/>
</dbReference>
<dbReference type="GO" id="GO:0004842">
    <property type="term" value="F:ubiquitin-protein transferase activity"/>
    <property type="evidence" value="ECO:0007669"/>
    <property type="project" value="TreeGrafter"/>
</dbReference>
<dbReference type="GO" id="GO:0008270">
    <property type="term" value="F:zinc ion binding"/>
    <property type="evidence" value="ECO:0007669"/>
    <property type="project" value="UniProtKB-KW"/>
</dbReference>
<feature type="transmembrane region" description="Helical" evidence="5">
    <location>
        <begin position="131"/>
        <end position="150"/>
    </location>
</feature>
<evidence type="ECO:0000256" key="3">
    <source>
        <dbReference type="ARBA" id="ARBA00022833"/>
    </source>
</evidence>
<dbReference type="EMBL" id="CP136892">
    <property type="protein sequence ID" value="WOL00290.1"/>
    <property type="molecule type" value="Genomic_DNA"/>
</dbReference>
<name>A0AAQ3K3F3_9LILI</name>
<dbReference type="InterPro" id="IPR001841">
    <property type="entry name" value="Znf_RING"/>
</dbReference>
<evidence type="ECO:0000313" key="8">
    <source>
        <dbReference type="EMBL" id="WOL00290.1"/>
    </source>
</evidence>
<dbReference type="Pfam" id="PF12428">
    <property type="entry name" value="DUF3675"/>
    <property type="match status" value="1"/>
</dbReference>
<sequence>MQEMLMDEELAPSSKCLCRICHEEEEESSTRMESPCACSGTVKFAHRECIQRWCDEKGSNVCEICLQVFEPGYTYTVPQTKSMVDVIVSNRESLEIPESPEFVNASDVAVEFNFAECSAAQQRSASFCRSVAAMFTIMLLIRHFFAVTMVEVGQADDEYTFGIIITVLLLRACGIIFPFFLVMRLISMIQRAQMQYQLQQFRSLTVSHCLYNSIIQIWLEILTLVIIINTSLLFFAASV</sequence>
<dbReference type="SUPFAM" id="SSF57850">
    <property type="entry name" value="RING/U-box"/>
    <property type="match status" value="1"/>
</dbReference>
<evidence type="ECO:0000256" key="1">
    <source>
        <dbReference type="ARBA" id="ARBA00022723"/>
    </source>
</evidence>
<keyword evidence="3" id="KW-0862">Zinc</keyword>
<evidence type="ECO:0000259" key="7">
    <source>
        <dbReference type="PROSITE" id="PS51292"/>
    </source>
</evidence>
<evidence type="ECO:0000256" key="2">
    <source>
        <dbReference type="ARBA" id="ARBA00022771"/>
    </source>
</evidence>
<evidence type="ECO:0000256" key="4">
    <source>
        <dbReference type="PROSITE-ProRule" id="PRU00175"/>
    </source>
</evidence>
<dbReference type="CDD" id="cd16495">
    <property type="entry name" value="RING_CH-C4HC3_MARCH"/>
    <property type="match status" value="1"/>
</dbReference>
<dbReference type="InterPro" id="IPR033275">
    <property type="entry name" value="MARCH-like"/>
</dbReference>
<dbReference type="Pfam" id="PF12906">
    <property type="entry name" value="RINGv"/>
    <property type="match status" value="1"/>
</dbReference>
<keyword evidence="5" id="KW-0812">Transmembrane</keyword>
<keyword evidence="5" id="KW-1133">Transmembrane helix</keyword>
<dbReference type="GO" id="GO:0016020">
    <property type="term" value="C:membrane"/>
    <property type="evidence" value="ECO:0007669"/>
    <property type="project" value="TreeGrafter"/>
</dbReference>
<dbReference type="PROSITE" id="PS50089">
    <property type="entry name" value="ZF_RING_2"/>
    <property type="match status" value="1"/>
</dbReference>
<keyword evidence="5" id="KW-0472">Membrane</keyword>
<reference evidence="8 9" key="1">
    <citation type="submission" date="2023-10" db="EMBL/GenBank/DDBJ databases">
        <title>Chromosome-scale genome assembly provides insights into flower coloration mechanisms of Canna indica.</title>
        <authorList>
            <person name="Li C."/>
        </authorList>
    </citation>
    <scope>NUCLEOTIDE SEQUENCE [LARGE SCALE GENOMIC DNA]</scope>
    <source>
        <tissue evidence="8">Flower</tissue>
    </source>
</reference>
<dbReference type="InterPro" id="IPR011016">
    <property type="entry name" value="Znf_RING-CH"/>
</dbReference>
<dbReference type="InterPro" id="IPR022143">
    <property type="entry name" value="DUF3675"/>
</dbReference>
<gene>
    <name evidence="8" type="ORF">Cni_G09003</name>
</gene>
<feature type="transmembrane region" description="Helical" evidence="5">
    <location>
        <begin position="217"/>
        <end position="237"/>
    </location>
</feature>
<dbReference type="Proteomes" id="UP001327560">
    <property type="component" value="Chromosome 3"/>
</dbReference>
<keyword evidence="1" id="KW-0479">Metal-binding</keyword>
<organism evidence="8 9">
    <name type="scientific">Canna indica</name>
    <name type="common">Indian-shot</name>
    <dbReference type="NCBI Taxonomy" id="4628"/>
    <lineage>
        <taxon>Eukaryota</taxon>
        <taxon>Viridiplantae</taxon>
        <taxon>Streptophyta</taxon>
        <taxon>Embryophyta</taxon>
        <taxon>Tracheophyta</taxon>
        <taxon>Spermatophyta</taxon>
        <taxon>Magnoliopsida</taxon>
        <taxon>Liliopsida</taxon>
        <taxon>Zingiberales</taxon>
        <taxon>Cannaceae</taxon>
        <taxon>Canna</taxon>
    </lineage>
</organism>
<evidence type="ECO:0000259" key="6">
    <source>
        <dbReference type="PROSITE" id="PS50089"/>
    </source>
</evidence>
<dbReference type="FunFam" id="3.30.40.10:FF:000318">
    <property type="entry name" value="E3 ubiquitin-protein ligase MARCH4"/>
    <property type="match status" value="1"/>
</dbReference>
<feature type="transmembrane region" description="Helical" evidence="5">
    <location>
        <begin position="162"/>
        <end position="186"/>
    </location>
</feature>